<dbReference type="PANTHER" id="PTHR43364">
    <property type="entry name" value="NADH-SPECIFIC METHYLGLYOXAL REDUCTASE-RELATED"/>
    <property type="match status" value="1"/>
</dbReference>
<evidence type="ECO:0000313" key="4">
    <source>
        <dbReference type="Proteomes" id="UP001215087"/>
    </source>
</evidence>
<reference evidence="3 4" key="1">
    <citation type="submission" date="2023-02" db="EMBL/GenBank/DDBJ databases">
        <title>Comparative genome analysis of Eubacterium limosum species.</title>
        <authorList>
            <person name="Bak J.E."/>
        </authorList>
    </citation>
    <scope>NUCLEOTIDE SEQUENCE [LARGE SCALE GENOMIC DNA]</scope>
    <source>
        <strain evidence="3 4">KGMB01548</strain>
    </source>
</reference>
<dbReference type="EMBL" id="JAQSVD010000001">
    <property type="protein sequence ID" value="MDE1469169.1"/>
    <property type="molecule type" value="Genomic_DNA"/>
</dbReference>
<dbReference type="SUPFAM" id="SSF51430">
    <property type="entry name" value="NAD(P)-linked oxidoreductase"/>
    <property type="match status" value="1"/>
</dbReference>
<feature type="domain" description="NADP-dependent oxidoreductase" evidence="2">
    <location>
        <begin position="16"/>
        <end position="310"/>
    </location>
</feature>
<dbReference type="InterPro" id="IPR020471">
    <property type="entry name" value="AKR"/>
</dbReference>
<dbReference type="CDD" id="cd19084">
    <property type="entry name" value="AKR_AKR11B1-like"/>
    <property type="match status" value="1"/>
</dbReference>
<sequence length="311" mass="35632">METLKLKNSDLEVSRLCMGGCPMGRYGWGTVLKKELIDAVHLALDSGINFFDTADTYGLGESEKTLGEALGKKRKQAIVATKFGVRVENGITSYDNSKNWVNKAVNNSLKRLNTDYIDLYQIHYRDSNTSIEEVINTLEEIKKQGKIRYYGICNVHYKDINELNKYKGKFVSFQNEYSLACRKNENDMFEFSQNLEMSPLTWGSLGQGILTGKYDKNCTFDSDDRRNKEIYVNFHGKKLLKNLKIVDVLKEISKEVKRPISSIAIRFILDYIPKSVVLAGIKNTDQLKGNCEAFGWKLNEKQIQWLQKVSE</sequence>
<evidence type="ECO:0000313" key="3">
    <source>
        <dbReference type="EMBL" id="MDE1469169.1"/>
    </source>
</evidence>
<evidence type="ECO:0000256" key="1">
    <source>
        <dbReference type="ARBA" id="ARBA00023002"/>
    </source>
</evidence>
<dbReference type="Gene3D" id="3.20.20.100">
    <property type="entry name" value="NADP-dependent oxidoreductase domain"/>
    <property type="match status" value="1"/>
</dbReference>
<dbReference type="InterPro" id="IPR036812">
    <property type="entry name" value="NAD(P)_OxRdtase_dom_sf"/>
</dbReference>
<name>A0ABT5UJU7_EUBLI</name>
<keyword evidence="1" id="KW-0560">Oxidoreductase</keyword>
<accession>A0ABT5UJU7</accession>
<dbReference type="InterPro" id="IPR023210">
    <property type="entry name" value="NADP_OxRdtase_dom"/>
</dbReference>
<dbReference type="PANTHER" id="PTHR43364:SF4">
    <property type="entry name" value="NAD(P)-LINKED OXIDOREDUCTASE SUPERFAMILY PROTEIN"/>
    <property type="match status" value="1"/>
</dbReference>
<proteinExistence type="predicted"/>
<dbReference type="RefSeq" id="WP_274702747.1">
    <property type="nucleotide sequence ID" value="NZ_CP171347.1"/>
</dbReference>
<dbReference type="Pfam" id="PF00248">
    <property type="entry name" value="Aldo_ket_red"/>
    <property type="match status" value="1"/>
</dbReference>
<evidence type="ECO:0000259" key="2">
    <source>
        <dbReference type="Pfam" id="PF00248"/>
    </source>
</evidence>
<comment type="caution">
    <text evidence="3">The sequence shown here is derived from an EMBL/GenBank/DDBJ whole genome shotgun (WGS) entry which is preliminary data.</text>
</comment>
<protein>
    <submittedName>
        <fullName evidence="3">Aldo/keto reductase</fullName>
    </submittedName>
</protein>
<dbReference type="InterPro" id="IPR050523">
    <property type="entry name" value="AKR_Detox_Biosynth"/>
</dbReference>
<organism evidence="3 4">
    <name type="scientific">Eubacterium limosum</name>
    <dbReference type="NCBI Taxonomy" id="1736"/>
    <lineage>
        <taxon>Bacteria</taxon>
        <taxon>Bacillati</taxon>
        <taxon>Bacillota</taxon>
        <taxon>Clostridia</taxon>
        <taxon>Eubacteriales</taxon>
        <taxon>Eubacteriaceae</taxon>
        <taxon>Eubacterium</taxon>
    </lineage>
</organism>
<dbReference type="Proteomes" id="UP001215087">
    <property type="component" value="Unassembled WGS sequence"/>
</dbReference>
<keyword evidence="4" id="KW-1185">Reference proteome</keyword>
<gene>
    <name evidence="3" type="ORF">PTZ04_02740</name>
</gene>
<dbReference type="PRINTS" id="PR00069">
    <property type="entry name" value="ALDKETRDTASE"/>
</dbReference>